<dbReference type="AlphaFoldDB" id="E6K9E9"/>
<evidence type="ECO:0000313" key="3">
    <source>
        <dbReference type="Proteomes" id="UP000003112"/>
    </source>
</evidence>
<reference evidence="2 3" key="1">
    <citation type="submission" date="2010-10" db="EMBL/GenBank/DDBJ databases">
        <authorList>
            <person name="Muzny D."/>
            <person name="Qin X."/>
            <person name="Deng J."/>
            <person name="Jiang H."/>
            <person name="Liu Y."/>
            <person name="Qu J."/>
            <person name="Song X.-Z."/>
            <person name="Zhang L."/>
            <person name="Thornton R."/>
            <person name="Coyle M."/>
            <person name="Francisco L."/>
            <person name="Jackson L."/>
            <person name="Javaid M."/>
            <person name="Korchina V."/>
            <person name="Kovar C."/>
            <person name="Mata R."/>
            <person name="Mathew T."/>
            <person name="Ngo R."/>
            <person name="Nguyen L."/>
            <person name="Nguyen N."/>
            <person name="Okwuonu G."/>
            <person name="Ongeri F."/>
            <person name="Pham C."/>
            <person name="Simmons D."/>
            <person name="Wilczek-Boney K."/>
            <person name="Hale W."/>
            <person name="Jakkamsetti A."/>
            <person name="Pham P."/>
            <person name="Ruth R."/>
            <person name="San Lucas F."/>
            <person name="Warren J."/>
            <person name="Zhang J."/>
            <person name="Zhao Z."/>
            <person name="Zhou C."/>
            <person name="Zhu D."/>
            <person name="Lee S."/>
            <person name="Bess C."/>
            <person name="Blankenburg K."/>
            <person name="Forbes L."/>
            <person name="Fu Q."/>
            <person name="Gubbala S."/>
            <person name="Hirani K."/>
            <person name="Jayaseelan J.C."/>
            <person name="Lara F."/>
            <person name="Munidasa M."/>
            <person name="Palculict T."/>
            <person name="Patil S."/>
            <person name="Pu L.-L."/>
            <person name="Saada N."/>
            <person name="Tang L."/>
            <person name="Weissenberger G."/>
            <person name="Zhu Y."/>
            <person name="Hemphill L."/>
            <person name="Shang Y."/>
            <person name="Youmans B."/>
            <person name="Ayvaz T."/>
            <person name="Ross M."/>
            <person name="Santibanez J."/>
            <person name="Aqrawi P."/>
            <person name="Gross S."/>
            <person name="Joshi V."/>
            <person name="Fowler G."/>
            <person name="Nazareth L."/>
            <person name="Reid J."/>
            <person name="Worley K."/>
            <person name="Petrosino J."/>
            <person name="Highlander S."/>
            <person name="Gibbs R."/>
        </authorList>
    </citation>
    <scope>NUCLEOTIDE SEQUENCE [LARGE SCALE GENOMIC DNA]</scope>
    <source>
        <strain evidence="2 3">ATCC 33574</strain>
    </source>
</reference>
<dbReference type="HOGENOM" id="CLU_3028451_0_0_10"/>
<evidence type="ECO:0000256" key="1">
    <source>
        <dbReference type="SAM" id="MobiDB-lite"/>
    </source>
</evidence>
<dbReference type="Proteomes" id="UP000003112">
    <property type="component" value="Unassembled WGS sequence"/>
</dbReference>
<comment type="caution">
    <text evidence="2">The sequence shown here is derived from an EMBL/GenBank/DDBJ whole genome shotgun (WGS) entry which is preliminary data.</text>
</comment>
<name>E6K9E9_9BACT</name>
<gene>
    <name evidence="2" type="ORF">HMPREF6485_2235</name>
</gene>
<dbReference type="STRING" id="873513.HMPREF6485_2235"/>
<organism evidence="2 3">
    <name type="scientific">Segatella buccae ATCC 33574</name>
    <dbReference type="NCBI Taxonomy" id="873513"/>
    <lineage>
        <taxon>Bacteria</taxon>
        <taxon>Pseudomonadati</taxon>
        <taxon>Bacteroidota</taxon>
        <taxon>Bacteroidia</taxon>
        <taxon>Bacteroidales</taxon>
        <taxon>Prevotellaceae</taxon>
        <taxon>Segatella</taxon>
    </lineage>
</organism>
<proteinExistence type="predicted"/>
<protein>
    <submittedName>
        <fullName evidence="2">Uncharacterized protein</fullName>
    </submittedName>
</protein>
<keyword evidence="3" id="KW-1185">Reference proteome</keyword>
<evidence type="ECO:0000313" key="2">
    <source>
        <dbReference type="EMBL" id="EFU29825.1"/>
    </source>
</evidence>
<feature type="region of interest" description="Disordered" evidence="1">
    <location>
        <begin position="1"/>
        <end position="38"/>
    </location>
</feature>
<dbReference type="EMBL" id="AEPD01000034">
    <property type="protein sequence ID" value="EFU29825.1"/>
    <property type="molecule type" value="Genomic_DNA"/>
</dbReference>
<sequence length="55" mass="6359">MNDETDDILIVQSTVRQNNRHTDKSTNKTTDSSAYRQIGKTITRSDDWSNDLPFK</sequence>
<accession>E6K9E9</accession>